<dbReference type="EMBL" id="JBGMEF010000031">
    <property type="protein sequence ID" value="MFO3667736.1"/>
    <property type="molecule type" value="Genomic_DNA"/>
</dbReference>
<dbReference type="Gene3D" id="3.40.50.510">
    <property type="entry name" value="Phosphotransferase system, mannose-type IIA component"/>
    <property type="match status" value="1"/>
</dbReference>
<dbReference type="PROSITE" id="PS51096">
    <property type="entry name" value="PTS_EIIA_TYPE_4"/>
    <property type="match status" value="1"/>
</dbReference>
<dbReference type="InterPro" id="IPR051471">
    <property type="entry name" value="Bacterial_PTS_sugar_comp"/>
</dbReference>
<dbReference type="Pfam" id="PF03610">
    <property type="entry name" value="EIIA-man"/>
    <property type="match status" value="1"/>
</dbReference>
<name>A0ABW9MEI1_9FIRM</name>
<accession>A0ABW9MEI1</accession>
<dbReference type="Proteomes" id="UP001637994">
    <property type="component" value="Unassembled WGS sequence"/>
</dbReference>
<proteinExistence type="predicted"/>
<reference evidence="3 4" key="1">
    <citation type="journal article" date="2025" name="Anaerobe">
        <title>Description of Anaerococcus kampingiae sp. nov., Anaerococcus groningensis sp. nov., Anaerococcus martiniensis sp. nov., and Anaerococcus cruorum sp. nov., isolated from human clinical specimens.</title>
        <authorList>
            <person name="Boiten K.E."/>
            <person name="Meijer J."/>
            <person name="van Wezel E.M."/>
            <person name="Veloo A.C.M."/>
        </authorList>
    </citation>
    <scope>NUCLEOTIDE SEQUENCE [LARGE SCALE GENOMIC DNA]</scope>
    <source>
        <strain evidence="3 4">ENR0874</strain>
    </source>
</reference>
<sequence>MTNGVIAVSHASLASGVYSAIKMVAGEFNNIKIEEFKKNQSYEDFDQRIEAAYHSLADSCKNIIVFADMAGGTPFNRAVLTLGKFPNVKVLAGLNFAGLYKSLELETENIDDLVEEIIEYSKQSLMVF</sequence>
<dbReference type="InterPro" id="IPR036662">
    <property type="entry name" value="PTS_EIIA_man-typ_sf"/>
</dbReference>
<keyword evidence="3" id="KW-0813">Transport</keyword>
<keyword evidence="4" id="KW-1185">Reference proteome</keyword>
<keyword evidence="1" id="KW-0808">Transferase</keyword>
<feature type="domain" description="PTS EIIA type-4" evidence="2">
    <location>
        <begin position="2"/>
        <end position="125"/>
    </location>
</feature>
<evidence type="ECO:0000256" key="1">
    <source>
        <dbReference type="ARBA" id="ARBA00022679"/>
    </source>
</evidence>
<organism evidence="3 4">
    <name type="scientific">Anaerococcus kampingae</name>
    <dbReference type="NCBI Taxonomy" id="3115614"/>
    <lineage>
        <taxon>Bacteria</taxon>
        <taxon>Bacillati</taxon>
        <taxon>Bacillota</taxon>
        <taxon>Tissierellia</taxon>
        <taxon>Tissierellales</taxon>
        <taxon>Peptoniphilaceae</taxon>
        <taxon>Anaerococcus</taxon>
    </lineage>
</organism>
<dbReference type="InterPro" id="IPR004701">
    <property type="entry name" value="PTS_EIIA_man-typ"/>
</dbReference>
<comment type="caution">
    <text evidence="3">The sequence shown here is derived from an EMBL/GenBank/DDBJ whole genome shotgun (WGS) entry which is preliminary data.</text>
</comment>
<evidence type="ECO:0000259" key="2">
    <source>
        <dbReference type="PROSITE" id="PS51096"/>
    </source>
</evidence>
<evidence type="ECO:0000313" key="3">
    <source>
        <dbReference type="EMBL" id="MFO3667736.1"/>
    </source>
</evidence>
<protein>
    <submittedName>
        <fullName evidence="3">PTS sugar transporter subunit IIA</fullName>
    </submittedName>
</protein>
<keyword evidence="3" id="KW-0762">Sugar transport</keyword>
<dbReference type="SUPFAM" id="SSF53062">
    <property type="entry name" value="PTS system fructose IIA component-like"/>
    <property type="match status" value="1"/>
</dbReference>
<gene>
    <name evidence="3" type="ORF">ACCQ42_08135</name>
</gene>
<dbReference type="PANTHER" id="PTHR33799">
    <property type="entry name" value="PTS PERMEASE-RELATED-RELATED"/>
    <property type="match status" value="1"/>
</dbReference>
<evidence type="ECO:0000313" key="4">
    <source>
        <dbReference type="Proteomes" id="UP001637994"/>
    </source>
</evidence>
<dbReference type="PANTHER" id="PTHR33799:SF1">
    <property type="entry name" value="PTS SYSTEM MANNOSE-SPECIFIC EIIAB COMPONENT-RELATED"/>
    <property type="match status" value="1"/>
</dbReference>
<dbReference type="RefSeq" id="WP_410035884.1">
    <property type="nucleotide sequence ID" value="NZ_JBGMEF010000031.1"/>
</dbReference>